<dbReference type="PANTHER" id="PTHR43798:SF33">
    <property type="entry name" value="HYDROLASE, PUTATIVE (AFU_ORTHOLOGUE AFUA_2G14860)-RELATED"/>
    <property type="match status" value="1"/>
</dbReference>
<dbReference type="KEGG" id="bgg:CFK41_10305"/>
<gene>
    <name evidence="2" type="ORF">CFK41_10305</name>
</gene>
<dbReference type="InterPro" id="IPR029058">
    <property type="entry name" value="AB_hydrolase_fold"/>
</dbReference>
<protein>
    <submittedName>
        <fullName evidence="2">Alpha/beta hydrolase</fullName>
    </submittedName>
</protein>
<evidence type="ECO:0000313" key="3">
    <source>
        <dbReference type="Proteomes" id="UP000217889"/>
    </source>
</evidence>
<evidence type="ECO:0000259" key="1">
    <source>
        <dbReference type="Pfam" id="PF12697"/>
    </source>
</evidence>
<accession>A0A291GYB9</accession>
<keyword evidence="3" id="KW-1185">Reference proteome</keyword>
<dbReference type="GO" id="GO:0016787">
    <property type="term" value="F:hydrolase activity"/>
    <property type="evidence" value="ECO:0007669"/>
    <property type="project" value="UniProtKB-KW"/>
</dbReference>
<keyword evidence="2" id="KW-0378">Hydrolase</keyword>
<dbReference type="OrthoDB" id="5495375at2"/>
<proteinExistence type="predicted"/>
<dbReference type="Proteomes" id="UP000217889">
    <property type="component" value="Chromosome"/>
</dbReference>
<reference evidence="2 3" key="1">
    <citation type="journal article" date="2014" name="Int. J. Syst. Evol. Microbiol.">
        <title>Brachybacterium ginsengisoli sp. nov., isolated from soil of a ginseng field.</title>
        <authorList>
            <person name="Hoang V.A."/>
            <person name="Kim Y.J."/>
            <person name="Nguyen N.L."/>
            <person name="Yang D.C."/>
        </authorList>
    </citation>
    <scope>NUCLEOTIDE SEQUENCE [LARGE SCALE GENOMIC DNA]</scope>
    <source>
        <strain evidence="2 3">DCY80</strain>
    </source>
</reference>
<name>A0A291GYB9_9MICO</name>
<dbReference type="InterPro" id="IPR050266">
    <property type="entry name" value="AB_hydrolase_sf"/>
</dbReference>
<dbReference type="EMBL" id="CP023564">
    <property type="protein sequence ID" value="ATG55106.1"/>
    <property type="molecule type" value="Genomic_DNA"/>
</dbReference>
<dbReference type="RefSeq" id="WP_096799570.1">
    <property type="nucleotide sequence ID" value="NZ_CP023564.1"/>
</dbReference>
<evidence type="ECO:0000313" key="2">
    <source>
        <dbReference type="EMBL" id="ATG55106.1"/>
    </source>
</evidence>
<feature type="domain" description="AB hydrolase-1" evidence="1">
    <location>
        <begin position="16"/>
        <end position="246"/>
    </location>
</feature>
<sequence length="267" mass="28367">MSAARGPLGQAGPWPVVLVHGTRTSHSQWDLQLPALRAAGHRVHTPDLPGHGARRGEAFTLDAAEEAIESAVRRAHEHTGMPVHLVGSSLGGMLAVHSATRLGDGSGAGPRVLGSLTACGAALQPAPRVARWYGRLMRATDLDPRMGSGGDGDLFLRILGPDGARAYLRGGRADPSVIAPAFAAVASLDLRADLRRIPVPVTFLHGRRDQLRLHERSFAAAAPRGRVELLEYGDHMVNLKRPGRFATDLLRVLARAEREQGTAPVGP</sequence>
<dbReference type="InterPro" id="IPR000073">
    <property type="entry name" value="AB_hydrolase_1"/>
</dbReference>
<dbReference type="InterPro" id="IPR000639">
    <property type="entry name" value="Epox_hydrolase-like"/>
</dbReference>
<dbReference type="Pfam" id="PF12697">
    <property type="entry name" value="Abhydrolase_6"/>
    <property type="match status" value="1"/>
</dbReference>
<dbReference type="AlphaFoldDB" id="A0A291GYB9"/>
<dbReference type="Gene3D" id="3.40.50.1820">
    <property type="entry name" value="alpha/beta hydrolase"/>
    <property type="match status" value="1"/>
</dbReference>
<organism evidence="2 3">
    <name type="scientific">Brachybacterium ginsengisoli</name>
    <dbReference type="NCBI Taxonomy" id="1331682"/>
    <lineage>
        <taxon>Bacteria</taxon>
        <taxon>Bacillati</taxon>
        <taxon>Actinomycetota</taxon>
        <taxon>Actinomycetes</taxon>
        <taxon>Micrococcales</taxon>
        <taxon>Dermabacteraceae</taxon>
        <taxon>Brachybacterium</taxon>
    </lineage>
</organism>
<dbReference type="GO" id="GO:0016020">
    <property type="term" value="C:membrane"/>
    <property type="evidence" value="ECO:0007669"/>
    <property type="project" value="TreeGrafter"/>
</dbReference>
<dbReference type="PANTHER" id="PTHR43798">
    <property type="entry name" value="MONOACYLGLYCEROL LIPASE"/>
    <property type="match status" value="1"/>
</dbReference>
<dbReference type="SUPFAM" id="SSF53474">
    <property type="entry name" value="alpha/beta-Hydrolases"/>
    <property type="match status" value="1"/>
</dbReference>
<dbReference type="PRINTS" id="PR00412">
    <property type="entry name" value="EPOXHYDRLASE"/>
</dbReference>